<gene>
    <name evidence="2" type="ORF">NDU88_001134</name>
</gene>
<dbReference type="AlphaFoldDB" id="A0AAV7LWR9"/>
<evidence type="ECO:0000313" key="3">
    <source>
        <dbReference type="Proteomes" id="UP001066276"/>
    </source>
</evidence>
<proteinExistence type="predicted"/>
<feature type="compositionally biased region" description="Basic residues" evidence="1">
    <location>
        <begin position="62"/>
        <end position="75"/>
    </location>
</feature>
<sequence length="104" mass="11152">MPVTGARARKVMKETARGRGRIGTVHAASGLGLAAIQSGESFHSSSNALLLKTVQLSAAGGRRGRKRGYPRKATFRTRAASNQRAGMGEKRRERCGLDSGRIWS</sequence>
<name>A0AAV7LWR9_PLEWA</name>
<evidence type="ECO:0000256" key="1">
    <source>
        <dbReference type="SAM" id="MobiDB-lite"/>
    </source>
</evidence>
<feature type="region of interest" description="Disordered" evidence="1">
    <location>
        <begin position="60"/>
        <end position="104"/>
    </location>
</feature>
<accession>A0AAV7LWR9</accession>
<protein>
    <submittedName>
        <fullName evidence="2">Uncharacterized protein</fullName>
    </submittedName>
</protein>
<feature type="compositionally biased region" description="Basic and acidic residues" evidence="1">
    <location>
        <begin position="87"/>
        <end position="96"/>
    </location>
</feature>
<evidence type="ECO:0000313" key="2">
    <source>
        <dbReference type="EMBL" id="KAJ1095985.1"/>
    </source>
</evidence>
<organism evidence="2 3">
    <name type="scientific">Pleurodeles waltl</name>
    <name type="common">Iberian ribbed newt</name>
    <dbReference type="NCBI Taxonomy" id="8319"/>
    <lineage>
        <taxon>Eukaryota</taxon>
        <taxon>Metazoa</taxon>
        <taxon>Chordata</taxon>
        <taxon>Craniata</taxon>
        <taxon>Vertebrata</taxon>
        <taxon>Euteleostomi</taxon>
        <taxon>Amphibia</taxon>
        <taxon>Batrachia</taxon>
        <taxon>Caudata</taxon>
        <taxon>Salamandroidea</taxon>
        <taxon>Salamandridae</taxon>
        <taxon>Pleurodelinae</taxon>
        <taxon>Pleurodeles</taxon>
    </lineage>
</organism>
<comment type="caution">
    <text evidence="2">The sequence shown here is derived from an EMBL/GenBank/DDBJ whole genome shotgun (WGS) entry which is preliminary data.</text>
</comment>
<dbReference type="Proteomes" id="UP001066276">
    <property type="component" value="Chromosome 10"/>
</dbReference>
<reference evidence="2" key="1">
    <citation type="journal article" date="2022" name="bioRxiv">
        <title>Sequencing and chromosome-scale assembly of the giantPleurodeles waltlgenome.</title>
        <authorList>
            <person name="Brown T."/>
            <person name="Elewa A."/>
            <person name="Iarovenko S."/>
            <person name="Subramanian E."/>
            <person name="Araus A.J."/>
            <person name="Petzold A."/>
            <person name="Susuki M."/>
            <person name="Suzuki K.-i.T."/>
            <person name="Hayashi T."/>
            <person name="Toyoda A."/>
            <person name="Oliveira C."/>
            <person name="Osipova E."/>
            <person name="Leigh N.D."/>
            <person name="Simon A."/>
            <person name="Yun M.H."/>
        </authorList>
    </citation>
    <scope>NUCLEOTIDE SEQUENCE</scope>
    <source>
        <strain evidence="2">20211129_DDA</strain>
        <tissue evidence="2">Liver</tissue>
    </source>
</reference>
<keyword evidence="3" id="KW-1185">Reference proteome</keyword>
<dbReference type="EMBL" id="JANPWB010000014">
    <property type="protein sequence ID" value="KAJ1095985.1"/>
    <property type="molecule type" value="Genomic_DNA"/>
</dbReference>